<evidence type="ECO:0000256" key="1">
    <source>
        <dbReference type="SAM" id="MobiDB-lite"/>
    </source>
</evidence>
<feature type="region of interest" description="Disordered" evidence="1">
    <location>
        <begin position="1"/>
        <end position="21"/>
    </location>
</feature>
<organism evidence="3 4">
    <name type="scientific">Kingdonia uniflora</name>
    <dbReference type="NCBI Taxonomy" id="39325"/>
    <lineage>
        <taxon>Eukaryota</taxon>
        <taxon>Viridiplantae</taxon>
        <taxon>Streptophyta</taxon>
        <taxon>Embryophyta</taxon>
        <taxon>Tracheophyta</taxon>
        <taxon>Spermatophyta</taxon>
        <taxon>Magnoliopsida</taxon>
        <taxon>Ranunculales</taxon>
        <taxon>Circaeasteraceae</taxon>
        <taxon>Kingdonia</taxon>
    </lineage>
</organism>
<dbReference type="AlphaFoldDB" id="A0A7J7P2X1"/>
<reference evidence="3 4" key="1">
    <citation type="journal article" date="2020" name="IScience">
        <title>Genome Sequencing of the Endangered Kingdonia uniflora (Circaeasteraceae, Ranunculales) Reveals Potential Mechanisms of Evolutionary Specialization.</title>
        <authorList>
            <person name="Sun Y."/>
            <person name="Deng T."/>
            <person name="Zhang A."/>
            <person name="Moore M.J."/>
            <person name="Landis J.B."/>
            <person name="Lin N."/>
            <person name="Zhang H."/>
            <person name="Zhang X."/>
            <person name="Huang J."/>
            <person name="Zhang X."/>
            <person name="Sun H."/>
            <person name="Wang H."/>
        </authorList>
    </citation>
    <scope>NUCLEOTIDE SEQUENCE [LARGE SCALE GENOMIC DNA]</scope>
    <source>
        <strain evidence="3">TB1705</strain>
        <tissue evidence="3">Leaf</tissue>
    </source>
</reference>
<keyword evidence="4" id="KW-1185">Reference proteome</keyword>
<keyword evidence="2" id="KW-1133">Transmembrane helix</keyword>
<gene>
    <name evidence="3" type="ORF">GIB67_003800</name>
</gene>
<keyword evidence="2" id="KW-0812">Transmembrane</keyword>
<proteinExistence type="predicted"/>
<dbReference type="EMBL" id="JACGCM010000310">
    <property type="protein sequence ID" value="KAF6173799.1"/>
    <property type="molecule type" value="Genomic_DNA"/>
</dbReference>
<keyword evidence="2" id="KW-0472">Membrane</keyword>
<protein>
    <submittedName>
        <fullName evidence="3">Uncharacterized protein</fullName>
    </submittedName>
</protein>
<accession>A0A7J7P2X1</accession>
<sequence length="178" mass="19979">MSAKKKKADAPTPVSELKESGSSPIMEDEILSMEKMLIVAVREGSEDLDMFLKLELCRVSRVLKGIHLGFKLFISIVQLIVVILGHLWSSECPSIRSRIELLIRKQKLSKRDKLLEVGYSVSDIKAIIKGWFIVVEEANAEEEPDVEGNSPQKTVEWLDGVSAITDLDNREGDEEKVE</sequence>
<comment type="caution">
    <text evidence="3">The sequence shown here is derived from an EMBL/GenBank/DDBJ whole genome shotgun (WGS) entry which is preliminary data.</text>
</comment>
<dbReference type="Proteomes" id="UP000541444">
    <property type="component" value="Unassembled WGS sequence"/>
</dbReference>
<evidence type="ECO:0000313" key="3">
    <source>
        <dbReference type="EMBL" id="KAF6173799.1"/>
    </source>
</evidence>
<evidence type="ECO:0000313" key="4">
    <source>
        <dbReference type="Proteomes" id="UP000541444"/>
    </source>
</evidence>
<feature type="transmembrane region" description="Helical" evidence="2">
    <location>
        <begin position="68"/>
        <end position="88"/>
    </location>
</feature>
<evidence type="ECO:0000256" key="2">
    <source>
        <dbReference type="SAM" id="Phobius"/>
    </source>
</evidence>
<name>A0A7J7P2X1_9MAGN</name>
<dbReference type="OrthoDB" id="1898821at2759"/>